<dbReference type="PANTHER" id="PTHR11647:SF1">
    <property type="entry name" value="COLLAPSIN RESPONSE MEDIATOR PROTEIN"/>
    <property type="match status" value="1"/>
</dbReference>
<evidence type="ECO:0000313" key="2">
    <source>
        <dbReference type="EMBL" id="BDW94073.1"/>
    </source>
</evidence>
<dbReference type="SUPFAM" id="SSF51338">
    <property type="entry name" value="Composite domain of metallo-dependent hydrolases"/>
    <property type="match status" value="1"/>
</dbReference>
<dbReference type="GO" id="GO:0005829">
    <property type="term" value="C:cytosol"/>
    <property type="evidence" value="ECO:0007669"/>
    <property type="project" value="TreeGrafter"/>
</dbReference>
<accession>A0AA48HIJ9</accession>
<dbReference type="Pfam" id="PF07969">
    <property type="entry name" value="Amidohydro_3"/>
    <property type="match status" value="1"/>
</dbReference>
<gene>
    <name evidence="2" type="ORF">MACH07_29050</name>
</gene>
<proteinExistence type="predicted"/>
<dbReference type="CDD" id="cd01297">
    <property type="entry name" value="D-aminoacylase"/>
    <property type="match status" value="1"/>
</dbReference>
<organism evidence="2 3">
    <name type="scientific">Flagellimonas marinaquae</name>
    <dbReference type="NCBI Taxonomy" id="254955"/>
    <lineage>
        <taxon>Bacteria</taxon>
        <taxon>Pseudomonadati</taxon>
        <taxon>Bacteroidota</taxon>
        <taxon>Flavobacteriia</taxon>
        <taxon>Flavobacteriales</taxon>
        <taxon>Flavobacteriaceae</taxon>
        <taxon>Flagellimonas</taxon>
    </lineage>
</organism>
<dbReference type="InterPro" id="IPR050378">
    <property type="entry name" value="Metallo-dep_Hydrolases_sf"/>
</dbReference>
<dbReference type="AlphaFoldDB" id="A0AA48HIJ9"/>
<dbReference type="RefSeq" id="WP_338195153.1">
    <property type="nucleotide sequence ID" value="NZ_AP027268.1"/>
</dbReference>
<dbReference type="InterPro" id="IPR011059">
    <property type="entry name" value="Metal-dep_hydrolase_composite"/>
</dbReference>
<feature type="domain" description="Amidohydrolase 3" evidence="1">
    <location>
        <begin position="377"/>
        <end position="537"/>
    </location>
</feature>
<reference evidence="2 3" key="1">
    <citation type="submission" date="2023-01" db="EMBL/GenBank/DDBJ databases">
        <title>Complete genome sequence of Muricauda aquimarina strain IFOP_LL357.</title>
        <authorList>
            <person name="Gajardo G."/>
            <person name="Ueki S."/>
            <person name="Maruyama F."/>
        </authorList>
    </citation>
    <scope>NUCLEOTIDE SEQUENCE [LARGE SCALE GENOMIC DNA]</scope>
    <source>
        <strain evidence="2 3">IFOP_LL357</strain>
    </source>
</reference>
<dbReference type="InterPro" id="IPR032466">
    <property type="entry name" value="Metal_Hydrolase"/>
</dbReference>
<keyword evidence="3" id="KW-1185">Reference proteome</keyword>
<dbReference type="Proteomes" id="UP001330184">
    <property type="component" value="Chromosome"/>
</dbReference>
<dbReference type="Gene3D" id="3.20.20.140">
    <property type="entry name" value="Metal-dependent hydrolases"/>
    <property type="match status" value="2"/>
</dbReference>
<name>A0AA48HIJ9_9FLAO</name>
<dbReference type="PANTHER" id="PTHR11647">
    <property type="entry name" value="HYDRANTOINASE/DIHYDROPYRIMIDINASE FAMILY MEMBER"/>
    <property type="match status" value="1"/>
</dbReference>
<sequence>MKSLKYFTFLSLIFLFTQCSQPQNFDVLIKNGQIVDGSGKPSYVGDLGINADTIAAIGNLSSAEGTQEIDATGLAVAPGFINMLSWAGETLIEDGRSMGGIKQGVTLEIFGEGWSMGPLSESMKNQEEEKQGDIKYDIEWNTLGEYLEFLTNKGVSPNVASFVGATTLRIHTVGYEDRAPTPQELDNMKLMVGQAMEEGALGVGTSLIYAPAFYSSTEELIELSKVAADYDGMYISHMRSEGPRLLESLDELIRIANEAGIRAEIYHLKQSGKDNWHKFDEVVAKVDSANAAGLHITANMYNYIAGSTGLDASMPPWVQEGGYDKWAERLQDPEIRKRVKQEMIEPTDKWESLMQAAGDPSKILLVGFNADSLKYLTGKSLKEIAEMRGTSPEETAMDLVVQDGSSVSTIYFLMSEENVKKQIALPWMSFGSDARSMATEGVFLRSSTHPRAYGNVARLLGKYVRDEKVIPLEEAVHKLSKYPASNLKIEKRGSLERGNYADVVLFDPEAINDKATFEDPHQYAEGVKHVFVNGTQVLKDGEHTGELPGMVVRGPGYTGN</sequence>
<dbReference type="GO" id="GO:0016812">
    <property type="term" value="F:hydrolase activity, acting on carbon-nitrogen (but not peptide) bonds, in cyclic amides"/>
    <property type="evidence" value="ECO:0007669"/>
    <property type="project" value="TreeGrafter"/>
</dbReference>
<protein>
    <submittedName>
        <fullName evidence="2">Aminoacylase</fullName>
    </submittedName>
</protein>
<dbReference type="InterPro" id="IPR013108">
    <property type="entry name" value="Amidohydro_3"/>
</dbReference>
<dbReference type="Gene3D" id="2.30.40.10">
    <property type="entry name" value="Urease, subunit C, domain 1"/>
    <property type="match status" value="1"/>
</dbReference>
<evidence type="ECO:0000259" key="1">
    <source>
        <dbReference type="Pfam" id="PF07969"/>
    </source>
</evidence>
<dbReference type="SUPFAM" id="SSF51556">
    <property type="entry name" value="Metallo-dependent hydrolases"/>
    <property type="match status" value="1"/>
</dbReference>
<dbReference type="EMBL" id="AP027268">
    <property type="protein sequence ID" value="BDW94073.1"/>
    <property type="molecule type" value="Genomic_DNA"/>
</dbReference>
<evidence type="ECO:0000313" key="3">
    <source>
        <dbReference type="Proteomes" id="UP001330184"/>
    </source>
</evidence>